<evidence type="ECO:0000313" key="1">
    <source>
        <dbReference type="EMBL" id="MCI34170.1"/>
    </source>
</evidence>
<organism evidence="1 2">
    <name type="scientific">Trifolium medium</name>
    <dbReference type="NCBI Taxonomy" id="97028"/>
    <lineage>
        <taxon>Eukaryota</taxon>
        <taxon>Viridiplantae</taxon>
        <taxon>Streptophyta</taxon>
        <taxon>Embryophyta</taxon>
        <taxon>Tracheophyta</taxon>
        <taxon>Spermatophyta</taxon>
        <taxon>Magnoliopsida</taxon>
        <taxon>eudicotyledons</taxon>
        <taxon>Gunneridae</taxon>
        <taxon>Pentapetalae</taxon>
        <taxon>rosids</taxon>
        <taxon>fabids</taxon>
        <taxon>Fabales</taxon>
        <taxon>Fabaceae</taxon>
        <taxon>Papilionoideae</taxon>
        <taxon>50 kb inversion clade</taxon>
        <taxon>NPAAA clade</taxon>
        <taxon>Hologalegina</taxon>
        <taxon>IRL clade</taxon>
        <taxon>Trifolieae</taxon>
        <taxon>Trifolium</taxon>
    </lineage>
</organism>
<dbReference type="Proteomes" id="UP000265520">
    <property type="component" value="Unassembled WGS sequence"/>
</dbReference>
<dbReference type="AlphaFoldDB" id="A0A392REG8"/>
<protein>
    <submittedName>
        <fullName evidence="1">Uncharacterized protein</fullName>
    </submittedName>
</protein>
<accession>A0A392REG8</accession>
<sequence>SGALLCCDAIVAAVNGGGITL</sequence>
<comment type="caution">
    <text evidence="1">The sequence shown here is derived from an EMBL/GenBank/DDBJ whole genome shotgun (WGS) entry which is preliminary data.</text>
</comment>
<proteinExistence type="predicted"/>
<dbReference type="EMBL" id="LXQA010211263">
    <property type="protein sequence ID" value="MCI34170.1"/>
    <property type="molecule type" value="Genomic_DNA"/>
</dbReference>
<keyword evidence="2" id="KW-1185">Reference proteome</keyword>
<name>A0A392REG8_9FABA</name>
<reference evidence="1 2" key="1">
    <citation type="journal article" date="2018" name="Front. Plant Sci.">
        <title>Red Clover (Trifolium pratense) and Zigzag Clover (T. medium) - A Picture of Genomic Similarities and Differences.</title>
        <authorList>
            <person name="Dluhosova J."/>
            <person name="Istvanek J."/>
            <person name="Nedelnik J."/>
            <person name="Repkova J."/>
        </authorList>
    </citation>
    <scope>NUCLEOTIDE SEQUENCE [LARGE SCALE GENOMIC DNA]</scope>
    <source>
        <strain evidence="2">cv. 10/8</strain>
        <tissue evidence="1">Leaf</tissue>
    </source>
</reference>
<evidence type="ECO:0000313" key="2">
    <source>
        <dbReference type="Proteomes" id="UP000265520"/>
    </source>
</evidence>
<feature type="non-terminal residue" evidence="1">
    <location>
        <position position="1"/>
    </location>
</feature>